<dbReference type="PANTHER" id="PTHR13090">
    <property type="entry name" value="ARGININE-HYDROXYLASE NDUFAF5, MITOCHONDRIAL"/>
    <property type="match status" value="1"/>
</dbReference>
<reference evidence="7 8" key="2">
    <citation type="submission" date="2018-11" db="EMBL/GenBank/DDBJ databases">
        <authorList>
            <consortium name="Pathogen Informatics"/>
        </authorList>
    </citation>
    <scope>NUCLEOTIDE SEQUENCE [LARGE SCALE GENOMIC DNA]</scope>
</reference>
<keyword evidence="1" id="KW-0489">Methyltransferase</keyword>
<keyword evidence="8" id="KW-1185">Reference proteome</keyword>
<dbReference type="WBParaSite" id="HNAJ_0000800501-mRNA-1">
    <property type="protein sequence ID" value="HNAJ_0000800501-mRNA-1"/>
    <property type="gene ID" value="HNAJ_0000800501"/>
</dbReference>
<organism evidence="9">
    <name type="scientific">Rodentolepis nana</name>
    <name type="common">Dwarf tapeworm</name>
    <name type="synonym">Hymenolepis nana</name>
    <dbReference type="NCBI Taxonomy" id="102285"/>
    <lineage>
        <taxon>Eukaryota</taxon>
        <taxon>Metazoa</taxon>
        <taxon>Spiralia</taxon>
        <taxon>Lophotrochozoa</taxon>
        <taxon>Platyhelminthes</taxon>
        <taxon>Cestoda</taxon>
        <taxon>Eucestoda</taxon>
        <taxon>Cyclophyllidea</taxon>
        <taxon>Hymenolepididae</taxon>
        <taxon>Rodentolepis</taxon>
    </lineage>
</organism>
<dbReference type="InterPro" id="IPR050602">
    <property type="entry name" value="Malonyl-ACP_OMT"/>
</dbReference>
<dbReference type="SUPFAM" id="SSF53335">
    <property type="entry name" value="S-adenosyl-L-methionine-dependent methyltransferases"/>
    <property type="match status" value="1"/>
</dbReference>
<evidence type="ECO:0000313" key="8">
    <source>
        <dbReference type="Proteomes" id="UP000278807"/>
    </source>
</evidence>
<dbReference type="GO" id="GO:0032981">
    <property type="term" value="P:mitochondrial respiratory chain complex I assembly"/>
    <property type="evidence" value="ECO:0007669"/>
    <property type="project" value="TreeGrafter"/>
</dbReference>
<dbReference type="AlphaFoldDB" id="A0A0R3TLA0"/>
<dbReference type="STRING" id="102285.A0A0R3TLA0"/>
<dbReference type="PANTHER" id="PTHR13090:SF1">
    <property type="entry name" value="ARGININE-HYDROXYLASE NDUFAF5, MITOCHONDRIAL"/>
    <property type="match status" value="1"/>
</dbReference>
<dbReference type="Pfam" id="PF08241">
    <property type="entry name" value="Methyltransf_11"/>
    <property type="match status" value="1"/>
</dbReference>
<evidence type="ECO:0000256" key="2">
    <source>
        <dbReference type="ARBA" id="ARBA00022679"/>
    </source>
</evidence>
<accession>A0A0R3TLA0</accession>
<protein>
    <recommendedName>
        <fullName evidence="3">Arginine-hydroxylase NDUFAF5, mitochondrial</fullName>
    </recommendedName>
    <alternativeName>
        <fullName evidence="4">NADH dehydrogenase [ubiquinone] 1 alpha subcomplex assembly factor 5</fullName>
    </alternativeName>
    <alternativeName>
        <fullName evidence="5">Putative methyltransferase NDUFAF5</fullName>
    </alternativeName>
</protein>
<evidence type="ECO:0000256" key="4">
    <source>
        <dbReference type="ARBA" id="ARBA00041833"/>
    </source>
</evidence>
<dbReference type="GO" id="GO:0008757">
    <property type="term" value="F:S-adenosylmethionine-dependent methyltransferase activity"/>
    <property type="evidence" value="ECO:0007669"/>
    <property type="project" value="InterPro"/>
</dbReference>
<dbReference type="GO" id="GO:0032259">
    <property type="term" value="P:methylation"/>
    <property type="evidence" value="ECO:0007669"/>
    <property type="project" value="UniProtKB-KW"/>
</dbReference>
<proteinExistence type="predicted"/>
<evidence type="ECO:0000313" key="7">
    <source>
        <dbReference type="EMBL" id="VDO03861.1"/>
    </source>
</evidence>
<evidence type="ECO:0000259" key="6">
    <source>
        <dbReference type="Pfam" id="PF08241"/>
    </source>
</evidence>
<name>A0A0R3TLA0_RODNA</name>
<dbReference type="EMBL" id="UZAE01012170">
    <property type="protein sequence ID" value="VDO03861.1"/>
    <property type="molecule type" value="Genomic_DNA"/>
</dbReference>
<reference evidence="9" key="1">
    <citation type="submission" date="2017-02" db="UniProtKB">
        <authorList>
            <consortium name="WormBaseParasite"/>
        </authorList>
    </citation>
    <scope>IDENTIFICATION</scope>
</reference>
<feature type="domain" description="Methyltransferase type 11" evidence="6">
    <location>
        <begin position="76"/>
        <end position="166"/>
    </location>
</feature>
<dbReference type="GO" id="GO:0005739">
    <property type="term" value="C:mitochondrion"/>
    <property type="evidence" value="ECO:0007669"/>
    <property type="project" value="TreeGrafter"/>
</dbReference>
<dbReference type="InterPro" id="IPR029063">
    <property type="entry name" value="SAM-dependent_MTases_sf"/>
</dbReference>
<dbReference type="OrthoDB" id="16816at2759"/>
<evidence type="ECO:0000313" key="9">
    <source>
        <dbReference type="WBParaSite" id="HNAJ_0000800501-mRNA-1"/>
    </source>
</evidence>
<sequence>MLRCIADVLIRNKSCLFSRFSTAPAPVFDRKAKRLQCARASLRENPTLYDYLRNEAAYRLSDRVCDITRVFDKAVELGCGRGHLIQHLTSESIKFIYQCDRSPEILRQIAPSPDVETQLVNVDEEFLPFSENSLNLVLSSLSLHWVNDLPSTLKQVLRSLKPDGCFLGVIFTTDTLFELRVALQLAELERLGGFYNHVSPFIESSRFGELLKECGYTLISLDVDELIIHYPSMFELMDDLRGMGESNAALNRPIRLNKEVLFASSSIYNAPFLIAEKFSTLREGGLEGERCIPATFRLLFFIAWKPDPSQAKPLPRGSGEFSLKDISRLDELGVEMAKNLGEKRKE</sequence>
<dbReference type="Proteomes" id="UP000278807">
    <property type="component" value="Unassembled WGS sequence"/>
</dbReference>
<gene>
    <name evidence="7" type="ORF">HNAJ_LOCUS8001</name>
</gene>
<keyword evidence="2" id="KW-0808">Transferase</keyword>
<evidence type="ECO:0000256" key="5">
    <source>
        <dbReference type="ARBA" id="ARBA00042549"/>
    </source>
</evidence>
<evidence type="ECO:0000256" key="1">
    <source>
        <dbReference type="ARBA" id="ARBA00022603"/>
    </source>
</evidence>
<dbReference type="InterPro" id="IPR013216">
    <property type="entry name" value="Methyltransf_11"/>
</dbReference>
<evidence type="ECO:0000256" key="3">
    <source>
        <dbReference type="ARBA" id="ARBA00040937"/>
    </source>
</evidence>
<dbReference type="Gene3D" id="3.40.50.150">
    <property type="entry name" value="Vaccinia Virus protein VP39"/>
    <property type="match status" value="1"/>
</dbReference>